<dbReference type="Gene3D" id="3.30.1240.10">
    <property type="match status" value="1"/>
</dbReference>
<dbReference type="RefSeq" id="WP_026738220.1">
    <property type="nucleotide sequence ID" value="NZ_AP019822.1"/>
</dbReference>
<dbReference type="PANTHER" id="PTHR10000">
    <property type="entry name" value="PHOSPHOSERINE PHOSPHATASE"/>
    <property type="match status" value="1"/>
</dbReference>
<protein>
    <submittedName>
        <fullName evidence="1">Cof family hydrolase</fullName>
    </submittedName>
</protein>
<dbReference type="GO" id="GO:0016791">
    <property type="term" value="F:phosphatase activity"/>
    <property type="evidence" value="ECO:0007669"/>
    <property type="project" value="TreeGrafter"/>
</dbReference>
<proteinExistence type="predicted"/>
<dbReference type="SFLD" id="SFLDG01140">
    <property type="entry name" value="C2.B:_Phosphomannomutase_and_P"/>
    <property type="match status" value="1"/>
</dbReference>
<reference evidence="1 2" key="1">
    <citation type="submission" date="2019-07" db="EMBL/GenBank/DDBJ databases">
        <title>Complete Genome Sequence of Leptotrichia goodfellowii Strain JCM 16774.</title>
        <authorList>
            <person name="Watanabe S."/>
            <person name="Cui L."/>
        </authorList>
    </citation>
    <scope>NUCLEOTIDE SEQUENCE [LARGE SCALE GENOMIC DNA]</scope>
    <source>
        <strain evidence="1 2">JCM16774</strain>
    </source>
</reference>
<organism evidence="1 2">
    <name type="scientific">Pseudoleptotrichia goodfellowii</name>
    <dbReference type="NCBI Taxonomy" id="157692"/>
    <lineage>
        <taxon>Bacteria</taxon>
        <taxon>Fusobacteriati</taxon>
        <taxon>Fusobacteriota</taxon>
        <taxon>Fusobacteriia</taxon>
        <taxon>Fusobacteriales</taxon>
        <taxon>Leptotrichiaceae</taxon>
        <taxon>Pseudoleptotrichia</taxon>
    </lineage>
</organism>
<dbReference type="InterPro" id="IPR000150">
    <property type="entry name" value="Cof"/>
</dbReference>
<dbReference type="InterPro" id="IPR006379">
    <property type="entry name" value="HAD-SF_hydro_IIB"/>
</dbReference>
<dbReference type="OrthoDB" id="9781413at2"/>
<dbReference type="NCBIfam" id="TIGR01484">
    <property type="entry name" value="HAD-SF-IIB"/>
    <property type="match status" value="1"/>
</dbReference>
<dbReference type="GO" id="GO:0000287">
    <property type="term" value="F:magnesium ion binding"/>
    <property type="evidence" value="ECO:0007669"/>
    <property type="project" value="TreeGrafter"/>
</dbReference>
<dbReference type="SFLD" id="SFLDS00003">
    <property type="entry name" value="Haloacid_Dehalogenase"/>
    <property type="match status" value="1"/>
</dbReference>
<evidence type="ECO:0000313" key="1">
    <source>
        <dbReference type="EMBL" id="BBM37113.1"/>
    </source>
</evidence>
<dbReference type="SUPFAM" id="SSF56784">
    <property type="entry name" value="HAD-like"/>
    <property type="match status" value="1"/>
</dbReference>
<keyword evidence="1" id="KW-0378">Hydrolase</keyword>
<dbReference type="PROSITE" id="PS01229">
    <property type="entry name" value="COF_2"/>
    <property type="match status" value="1"/>
</dbReference>
<dbReference type="NCBIfam" id="TIGR00099">
    <property type="entry name" value="Cof-subfamily"/>
    <property type="match status" value="1"/>
</dbReference>
<sequence length="262" mass="30024">MKIKAIFTDLDGTLLKNDHTVPENVKEKFKELEEKGVKIFISTGRSFKSSYPFVKELDIKTPVITYNGGRIADPVTEEVIYEKPVSKENVEKIIDISRKKGIHLNLYNDDELYIEEEDEEGTGYAKRVGIPYFLINFDEFRGKTSTKGLFLGDAEILTELKKELEKELSDVNFVFSQPTYLEVLNKDVNKGLAVTEMLKKYDISPDEAMAFGDQWNDLEMLKAVKYGYLMGNAVEELKNIFPEDRITSSNEEDGIYNILKDI</sequence>
<evidence type="ECO:0000313" key="2">
    <source>
        <dbReference type="Proteomes" id="UP000321606"/>
    </source>
</evidence>
<dbReference type="EMBL" id="AP019822">
    <property type="protein sequence ID" value="BBM37113.1"/>
    <property type="molecule type" value="Genomic_DNA"/>
</dbReference>
<dbReference type="Pfam" id="PF08282">
    <property type="entry name" value="Hydrolase_3"/>
    <property type="match status" value="1"/>
</dbReference>
<dbReference type="InterPro" id="IPR023214">
    <property type="entry name" value="HAD_sf"/>
</dbReference>
<dbReference type="InterPro" id="IPR036412">
    <property type="entry name" value="HAD-like_sf"/>
</dbReference>
<dbReference type="SFLD" id="SFLDG01144">
    <property type="entry name" value="C2.B.4:_PGP_Like"/>
    <property type="match status" value="1"/>
</dbReference>
<dbReference type="CDD" id="cd07516">
    <property type="entry name" value="HAD_Pase"/>
    <property type="match status" value="1"/>
</dbReference>
<dbReference type="Proteomes" id="UP000321606">
    <property type="component" value="Chromosome"/>
</dbReference>
<dbReference type="KEGG" id="lgo:JCM16774_2065"/>
<accession>A0A510JGQ1</accession>
<dbReference type="AlphaFoldDB" id="A0A510JGQ1"/>
<name>A0A510JGQ1_9FUSO</name>
<dbReference type="GO" id="GO:0005829">
    <property type="term" value="C:cytosol"/>
    <property type="evidence" value="ECO:0007669"/>
    <property type="project" value="TreeGrafter"/>
</dbReference>
<dbReference type="PANTHER" id="PTHR10000:SF8">
    <property type="entry name" value="HAD SUPERFAMILY HYDROLASE-LIKE, TYPE 3"/>
    <property type="match status" value="1"/>
</dbReference>
<dbReference type="Gene3D" id="3.40.50.1000">
    <property type="entry name" value="HAD superfamily/HAD-like"/>
    <property type="match status" value="1"/>
</dbReference>
<gene>
    <name evidence="1" type="ORF">JCM16774_2065</name>
</gene>
<dbReference type="STRING" id="714315.GCA_000516535_02062"/>